<comment type="similarity">
    <text evidence="2 3">Belongs to the LOG family.</text>
</comment>
<dbReference type="PANTHER" id="PTHR31223:SF70">
    <property type="entry name" value="LOG FAMILY PROTEIN YJL055W"/>
    <property type="match status" value="1"/>
</dbReference>
<dbReference type="EMBL" id="PGTD01000018">
    <property type="protein sequence ID" value="PJE27067.1"/>
    <property type="molecule type" value="Genomic_DNA"/>
</dbReference>
<dbReference type="GO" id="GO:0009691">
    <property type="term" value="P:cytokinin biosynthetic process"/>
    <property type="evidence" value="ECO:0007669"/>
    <property type="project" value="UniProtKB-UniRule"/>
</dbReference>
<dbReference type="GO" id="GO:0008714">
    <property type="term" value="F:AMP nucleosidase activity"/>
    <property type="evidence" value="ECO:0007669"/>
    <property type="project" value="UniProtKB-EC"/>
</dbReference>
<dbReference type="OrthoDB" id="9801098at2"/>
<dbReference type="SUPFAM" id="SSF102405">
    <property type="entry name" value="MCP/YpsA-like"/>
    <property type="match status" value="1"/>
</dbReference>
<organism evidence="5 6">
    <name type="scientific">Pseudooceanicola antarcticus</name>
    <dbReference type="NCBI Taxonomy" id="1247613"/>
    <lineage>
        <taxon>Bacteria</taxon>
        <taxon>Pseudomonadati</taxon>
        <taxon>Pseudomonadota</taxon>
        <taxon>Alphaproteobacteria</taxon>
        <taxon>Rhodobacterales</taxon>
        <taxon>Paracoccaceae</taxon>
        <taxon>Pseudooceanicola</taxon>
    </lineage>
</organism>
<dbReference type="GO" id="GO:0005829">
    <property type="term" value="C:cytosol"/>
    <property type="evidence" value="ECO:0007669"/>
    <property type="project" value="TreeGrafter"/>
</dbReference>
<gene>
    <name evidence="4" type="ORF">CVM39_17255</name>
    <name evidence="5" type="ORF">SAMN06297129_3265</name>
</gene>
<dbReference type="Proteomes" id="UP000231655">
    <property type="component" value="Unassembled WGS sequence"/>
</dbReference>
<comment type="catalytic activity">
    <reaction evidence="1">
        <text>AMP + H2O = D-ribose 5-phosphate + adenine</text>
        <dbReference type="Rhea" id="RHEA:20129"/>
        <dbReference type="ChEBI" id="CHEBI:15377"/>
        <dbReference type="ChEBI" id="CHEBI:16708"/>
        <dbReference type="ChEBI" id="CHEBI:78346"/>
        <dbReference type="ChEBI" id="CHEBI:456215"/>
        <dbReference type="EC" id="3.2.2.4"/>
    </reaction>
</comment>
<protein>
    <recommendedName>
        <fullName evidence="3">Cytokinin riboside 5'-monophosphate phosphoribohydrolase</fullName>
        <ecNumber evidence="3">3.2.2.n1</ecNumber>
    </recommendedName>
</protein>
<dbReference type="NCBIfam" id="TIGR00730">
    <property type="entry name" value="Rossman fold protein, TIGR00730 family"/>
    <property type="match status" value="1"/>
</dbReference>
<evidence type="ECO:0000313" key="5">
    <source>
        <dbReference type="EMBL" id="SNY56344.1"/>
    </source>
</evidence>
<name>A0A285J7U3_9RHOB</name>
<dbReference type="Gene3D" id="3.40.50.450">
    <property type="match status" value="1"/>
</dbReference>
<dbReference type="RefSeq" id="WP_097146951.1">
    <property type="nucleotide sequence ID" value="NZ_OBEA01000006.1"/>
</dbReference>
<dbReference type="AlphaFoldDB" id="A0A285J7U3"/>
<accession>A0A285J7U3</accession>
<sequence>MSKASICVYCGSRPGLEPAYLHHAGQFGRLLAENDWQLVYGAGDVGLMGEVARTAREAGADLFGVIPQHLLGVERGRSDLSRLVVTQTMHERKKVMFMNCDAAVVLPGGAGTLDEFFEVLTWRQLGLHQKPIVLMNVAGYWDPLLQMLEKMATQGFAETSMLHTIRVVESAESAVESLARHFEQTSK</sequence>
<dbReference type="InterPro" id="IPR005269">
    <property type="entry name" value="LOG"/>
</dbReference>
<reference evidence="5 6" key="1">
    <citation type="submission" date="2017-09" db="EMBL/GenBank/DDBJ databases">
        <authorList>
            <person name="Ehlers B."/>
            <person name="Leendertz F.H."/>
        </authorList>
    </citation>
    <scope>NUCLEOTIDE SEQUENCE [LARGE SCALE GENOMIC DNA]</scope>
    <source>
        <strain evidence="5 6">CGMCC 1.12662</strain>
    </source>
</reference>
<keyword evidence="3" id="KW-0203">Cytokinin biosynthesis</keyword>
<reference evidence="4 7" key="2">
    <citation type="journal article" date="2018" name="Int. J. Syst. Evol. Microbiol.">
        <title>Pseudooceanicola lipolyticus sp. nov., a marine alphaproteobacterium, reclassification of Oceanicola flagellatus as Pseudooceanicola flagellatus comb. nov. and emended description of the genus Pseudooceanicola.</title>
        <authorList>
            <person name="Huang M.-M."/>
            <person name="Guo L.-L."/>
            <person name="Wu Y.-H."/>
            <person name="Lai Q.-L."/>
            <person name="Shao Z.-Z."/>
            <person name="Wang C.-S."/>
            <person name="Wu M."/>
            <person name="Xu X.-W."/>
        </authorList>
    </citation>
    <scope>NUCLEOTIDE SEQUENCE [LARGE SCALE GENOMIC DNA]</scope>
    <source>
        <strain evidence="4 7">Ar-45</strain>
    </source>
</reference>
<proteinExistence type="inferred from homology"/>
<evidence type="ECO:0000313" key="4">
    <source>
        <dbReference type="EMBL" id="PJE27067.1"/>
    </source>
</evidence>
<dbReference type="PANTHER" id="PTHR31223">
    <property type="entry name" value="LOG FAMILY PROTEIN YJL055W"/>
    <property type="match status" value="1"/>
</dbReference>
<evidence type="ECO:0000313" key="7">
    <source>
        <dbReference type="Proteomes" id="UP000231702"/>
    </source>
</evidence>
<evidence type="ECO:0000256" key="1">
    <source>
        <dbReference type="ARBA" id="ARBA00000274"/>
    </source>
</evidence>
<dbReference type="Pfam" id="PF03641">
    <property type="entry name" value="Lysine_decarbox"/>
    <property type="match status" value="1"/>
</dbReference>
<evidence type="ECO:0000313" key="6">
    <source>
        <dbReference type="Proteomes" id="UP000231655"/>
    </source>
</evidence>
<keyword evidence="3" id="KW-0378">Hydrolase</keyword>
<dbReference type="Proteomes" id="UP000231702">
    <property type="component" value="Unassembled WGS sequence"/>
</dbReference>
<dbReference type="EC" id="3.2.2.n1" evidence="3"/>
<dbReference type="EMBL" id="OBEA01000006">
    <property type="protein sequence ID" value="SNY56344.1"/>
    <property type="molecule type" value="Genomic_DNA"/>
</dbReference>
<keyword evidence="7" id="KW-1185">Reference proteome</keyword>
<dbReference type="InterPro" id="IPR031100">
    <property type="entry name" value="LOG_fam"/>
</dbReference>
<evidence type="ECO:0000256" key="2">
    <source>
        <dbReference type="ARBA" id="ARBA00006763"/>
    </source>
</evidence>
<evidence type="ECO:0000256" key="3">
    <source>
        <dbReference type="RuleBase" id="RU363015"/>
    </source>
</evidence>